<evidence type="ECO:0000313" key="2">
    <source>
        <dbReference type="EMBL" id="PWE57161.1"/>
    </source>
</evidence>
<dbReference type="InterPro" id="IPR010985">
    <property type="entry name" value="Ribbon_hlx_hlx"/>
</dbReference>
<dbReference type="SUPFAM" id="SSF47598">
    <property type="entry name" value="Ribbon-helix-helix"/>
    <property type="match status" value="1"/>
</dbReference>
<keyword evidence="3" id="KW-1185">Reference proteome</keyword>
<dbReference type="OrthoDB" id="8117140at2"/>
<name>A0A2U2DV42_9HYPH</name>
<sequence>MTRDDPQMKLRLPQELKTAIEKSAANSKRSLNSEIVHRLHYSFDAETERSAFVEQLTILEAQNQALRADQARSAQLEQSLDGALRDNARQAASWEEWATQQFTDENTVYVLLDANGHPQSWDEIMAHLQAIGDAIGGKIERIDAAVVDPAMASNSKRAEQWMKLREFYRSKQKPEK</sequence>
<proteinExistence type="predicted"/>
<dbReference type="EMBL" id="QFBC01000002">
    <property type="protein sequence ID" value="PWE57161.1"/>
    <property type="molecule type" value="Genomic_DNA"/>
</dbReference>
<dbReference type="RefSeq" id="WP_109457264.1">
    <property type="nucleotide sequence ID" value="NZ_QFBC01000002.1"/>
</dbReference>
<accession>A0A2U2DV42</accession>
<feature type="domain" description="Arc-like DNA binding" evidence="1">
    <location>
        <begin position="3"/>
        <end position="46"/>
    </location>
</feature>
<dbReference type="Proteomes" id="UP000245252">
    <property type="component" value="Unassembled WGS sequence"/>
</dbReference>
<dbReference type="GO" id="GO:0006355">
    <property type="term" value="P:regulation of DNA-templated transcription"/>
    <property type="evidence" value="ECO:0007669"/>
    <property type="project" value="InterPro"/>
</dbReference>
<dbReference type="InterPro" id="IPR005569">
    <property type="entry name" value="Arc_DNA-bd_dom"/>
</dbReference>
<dbReference type="GO" id="GO:0003677">
    <property type="term" value="F:DNA binding"/>
    <property type="evidence" value="ECO:0007669"/>
    <property type="project" value="InterPro"/>
</dbReference>
<protein>
    <recommendedName>
        <fullName evidence="1">Arc-like DNA binding domain-containing protein</fullName>
    </recommendedName>
</protein>
<gene>
    <name evidence="2" type="ORF">DEM27_05835</name>
</gene>
<dbReference type="InterPro" id="IPR013321">
    <property type="entry name" value="Arc_rbn_hlx_hlx"/>
</dbReference>
<organism evidence="2 3">
    <name type="scientific">Metarhizobium album</name>
    <dbReference type="NCBI Taxonomy" id="2182425"/>
    <lineage>
        <taxon>Bacteria</taxon>
        <taxon>Pseudomonadati</taxon>
        <taxon>Pseudomonadota</taxon>
        <taxon>Alphaproteobacteria</taxon>
        <taxon>Hyphomicrobiales</taxon>
        <taxon>Rhizobiaceae</taxon>
        <taxon>Metarhizobium</taxon>
    </lineage>
</organism>
<reference evidence="2 3" key="1">
    <citation type="submission" date="2018-05" db="EMBL/GenBank/DDBJ databases">
        <title>The draft genome of strain NS-104.</title>
        <authorList>
            <person name="Hang P."/>
            <person name="Jiang J."/>
        </authorList>
    </citation>
    <scope>NUCLEOTIDE SEQUENCE [LARGE SCALE GENOMIC DNA]</scope>
    <source>
        <strain evidence="2 3">NS-104</strain>
    </source>
</reference>
<evidence type="ECO:0000259" key="1">
    <source>
        <dbReference type="Pfam" id="PF03869"/>
    </source>
</evidence>
<dbReference type="Gene3D" id="1.10.1220.10">
    <property type="entry name" value="Met repressor-like"/>
    <property type="match status" value="1"/>
</dbReference>
<evidence type="ECO:0000313" key="3">
    <source>
        <dbReference type="Proteomes" id="UP000245252"/>
    </source>
</evidence>
<comment type="caution">
    <text evidence="2">The sequence shown here is derived from an EMBL/GenBank/DDBJ whole genome shotgun (WGS) entry which is preliminary data.</text>
</comment>
<dbReference type="AlphaFoldDB" id="A0A2U2DV42"/>
<dbReference type="Pfam" id="PF03869">
    <property type="entry name" value="Arc"/>
    <property type="match status" value="1"/>
</dbReference>